<accession>A0ABT4H8U2</accession>
<feature type="domain" description="HTH cro/C1-type" evidence="2">
    <location>
        <begin position="8"/>
        <end position="63"/>
    </location>
</feature>
<dbReference type="PANTHER" id="PTHR46797:SF1">
    <property type="entry name" value="METHYLPHOSPHONATE SYNTHASE"/>
    <property type="match status" value="1"/>
</dbReference>
<organism evidence="3 4">
    <name type="scientific">Paenibacillus alvei</name>
    <name type="common">Bacillus alvei</name>
    <dbReference type="NCBI Taxonomy" id="44250"/>
    <lineage>
        <taxon>Bacteria</taxon>
        <taxon>Bacillati</taxon>
        <taxon>Bacillota</taxon>
        <taxon>Bacilli</taxon>
        <taxon>Bacillales</taxon>
        <taxon>Paenibacillaceae</taxon>
        <taxon>Paenibacillus</taxon>
    </lineage>
</organism>
<dbReference type="GeneID" id="94489134"/>
<keyword evidence="1" id="KW-0238">DNA-binding</keyword>
<dbReference type="Gene3D" id="1.10.260.40">
    <property type="entry name" value="lambda repressor-like DNA-binding domains"/>
    <property type="match status" value="1"/>
</dbReference>
<dbReference type="Pfam" id="PF01381">
    <property type="entry name" value="HTH_3"/>
    <property type="match status" value="1"/>
</dbReference>
<dbReference type="InterPro" id="IPR010982">
    <property type="entry name" value="Lambda_DNA-bd_dom_sf"/>
</dbReference>
<evidence type="ECO:0000259" key="2">
    <source>
        <dbReference type="PROSITE" id="PS50943"/>
    </source>
</evidence>
<reference evidence="3 4" key="1">
    <citation type="submission" date="2022-05" db="EMBL/GenBank/DDBJ databases">
        <title>Genome Sequencing of Bee-Associated Microbes.</title>
        <authorList>
            <person name="Dunlap C."/>
        </authorList>
    </citation>
    <scope>NUCLEOTIDE SEQUENCE [LARGE SCALE GENOMIC DNA]</scope>
    <source>
        <strain evidence="3 4">NRRL B-04010</strain>
    </source>
</reference>
<dbReference type="RefSeq" id="WP_262866544.1">
    <property type="nucleotide sequence ID" value="NZ_JAKOBS010000018.1"/>
</dbReference>
<dbReference type="InterPro" id="IPR001387">
    <property type="entry name" value="Cro/C1-type_HTH"/>
</dbReference>
<dbReference type="SMART" id="SM00530">
    <property type="entry name" value="HTH_XRE"/>
    <property type="match status" value="1"/>
</dbReference>
<evidence type="ECO:0000313" key="4">
    <source>
        <dbReference type="Proteomes" id="UP001527181"/>
    </source>
</evidence>
<proteinExistence type="predicted"/>
<dbReference type="SUPFAM" id="SSF47413">
    <property type="entry name" value="lambda repressor-like DNA-binding domains"/>
    <property type="match status" value="1"/>
</dbReference>
<protein>
    <submittedName>
        <fullName evidence="3">Helix-turn-helix domain-containing protein</fullName>
    </submittedName>
</protein>
<dbReference type="EMBL" id="JAMDNP010000198">
    <property type="protein sequence ID" value="MCY9765163.1"/>
    <property type="molecule type" value="Genomic_DNA"/>
</dbReference>
<dbReference type="Proteomes" id="UP001527181">
    <property type="component" value="Unassembled WGS sequence"/>
</dbReference>
<evidence type="ECO:0000256" key="1">
    <source>
        <dbReference type="ARBA" id="ARBA00023125"/>
    </source>
</evidence>
<comment type="caution">
    <text evidence="3">The sequence shown here is derived from an EMBL/GenBank/DDBJ whole genome shotgun (WGS) entry which is preliminary data.</text>
</comment>
<name>A0ABT4H8U2_PAEAL</name>
<evidence type="ECO:0000313" key="3">
    <source>
        <dbReference type="EMBL" id="MCY9765163.1"/>
    </source>
</evidence>
<dbReference type="PANTHER" id="PTHR46797">
    <property type="entry name" value="HTH-TYPE TRANSCRIPTIONAL REGULATOR"/>
    <property type="match status" value="1"/>
</dbReference>
<keyword evidence="4" id="KW-1185">Reference proteome</keyword>
<dbReference type="InterPro" id="IPR050807">
    <property type="entry name" value="TransReg_Diox_bact_type"/>
</dbReference>
<dbReference type="CDD" id="cd00093">
    <property type="entry name" value="HTH_XRE"/>
    <property type="match status" value="1"/>
</dbReference>
<gene>
    <name evidence="3" type="ORF">M5X12_32210</name>
</gene>
<sequence length="250" mass="28926">MSDFGQFIKKARESKSMSVTSVAEQVGINHSHLSRVESGDRNPPKMPTLVKLAKVLNVPIATMLEKAGVVEDVGLEEANRLASYYVSDEEINNSILKSIKQFTDDEGFILEEYRNDIFNIFYSYISFTGEEVDFDHFYKQYLQTDKEDVSSYDEEHAFKGFNKMYNYSAIKRALKHLGSETRERLLWKLEDLAKTHFPSYVTDKTNITSVRETGMNFYGGSEQYTQDEIEVMEAALKAYREQKKKFLNKM</sequence>
<dbReference type="PROSITE" id="PS50943">
    <property type="entry name" value="HTH_CROC1"/>
    <property type="match status" value="1"/>
</dbReference>